<feature type="compositionally biased region" description="Low complexity" evidence="5">
    <location>
        <begin position="248"/>
        <end position="273"/>
    </location>
</feature>
<evidence type="ECO:0000256" key="3">
    <source>
        <dbReference type="ARBA" id="ARBA00022448"/>
    </source>
</evidence>
<evidence type="ECO:0000259" key="6">
    <source>
        <dbReference type="PROSITE" id="PS50190"/>
    </source>
</evidence>
<dbReference type="Gene3D" id="1.10.220.20">
    <property type="match status" value="1"/>
</dbReference>
<dbReference type="GO" id="GO:0032012">
    <property type="term" value="P:regulation of ARF protein signal transduction"/>
    <property type="evidence" value="ECO:0007669"/>
    <property type="project" value="InterPro"/>
</dbReference>
<feature type="compositionally biased region" description="Low complexity" evidence="5">
    <location>
        <begin position="1790"/>
        <end position="1801"/>
    </location>
</feature>
<dbReference type="SUPFAM" id="SSF48425">
    <property type="entry name" value="Sec7 domain"/>
    <property type="match status" value="1"/>
</dbReference>
<evidence type="ECO:0000256" key="5">
    <source>
        <dbReference type="SAM" id="MobiDB-lite"/>
    </source>
</evidence>
<feature type="region of interest" description="Disordered" evidence="5">
    <location>
        <begin position="1842"/>
        <end position="1911"/>
    </location>
</feature>
<dbReference type="PANTHER" id="PTHR10663">
    <property type="entry name" value="GUANYL-NUCLEOTIDE EXCHANGE FACTOR"/>
    <property type="match status" value="1"/>
</dbReference>
<dbReference type="GO" id="GO:0005793">
    <property type="term" value="C:endoplasmic reticulum-Golgi intermediate compartment"/>
    <property type="evidence" value="ECO:0007669"/>
    <property type="project" value="UniProtKB-SubCell"/>
</dbReference>
<dbReference type="InterPro" id="IPR000904">
    <property type="entry name" value="Sec7_dom"/>
</dbReference>
<dbReference type="SMART" id="SM00222">
    <property type="entry name" value="Sec7"/>
    <property type="match status" value="1"/>
</dbReference>
<feature type="compositionally biased region" description="Polar residues" evidence="5">
    <location>
        <begin position="1362"/>
        <end position="1372"/>
    </location>
</feature>
<dbReference type="InterPro" id="IPR023394">
    <property type="entry name" value="Sec7_C_sf"/>
</dbReference>
<feature type="domain" description="SEC7" evidence="6">
    <location>
        <begin position="709"/>
        <end position="899"/>
    </location>
</feature>
<proteinExistence type="evidence at transcript level"/>
<dbReference type="CDD" id="cd00171">
    <property type="entry name" value="Sec7"/>
    <property type="match status" value="1"/>
</dbReference>
<dbReference type="SUPFAM" id="SSF48371">
    <property type="entry name" value="ARM repeat"/>
    <property type="match status" value="1"/>
</dbReference>
<dbReference type="PROSITE" id="PS50190">
    <property type="entry name" value="SEC7"/>
    <property type="match status" value="1"/>
</dbReference>
<feature type="region of interest" description="Disordered" evidence="5">
    <location>
        <begin position="1483"/>
        <end position="1527"/>
    </location>
</feature>
<evidence type="ECO:0000256" key="4">
    <source>
        <dbReference type="ARBA" id="ARBA00023034"/>
    </source>
</evidence>
<accession>A0A090XF43</accession>
<protein>
    <submittedName>
        <fullName evidence="7">Putative golgi-specific brefeldin a-resistance guanine nucleotide exchange factor</fullName>
    </submittedName>
</protein>
<dbReference type="Pfam" id="PF01369">
    <property type="entry name" value="Sec7"/>
    <property type="match status" value="1"/>
</dbReference>
<dbReference type="Pfam" id="PF12783">
    <property type="entry name" value="Sec7-like_HUS"/>
    <property type="match status" value="1"/>
</dbReference>
<feature type="compositionally biased region" description="Basic and acidic residues" evidence="5">
    <location>
        <begin position="1344"/>
        <end position="1361"/>
    </location>
</feature>
<sequence length="1953" mass="212311">STIRMTVPENYIYIVAGEVAIITAALRRSNRGMHSQQEEEQEMLNNNFAELKEVLSRASDLSDIEPSVYFGPFLNAIRFEQTSSIVTGQALASVNKFLSYGLIDHRLESAASAAESVADAVTHASFTGTDPASDEVVLMKILLVLRSLLLSPVGALLSNESVCEMMQSCIRICFEFRLSELLRKSAEQALMDIVQLLFCRLPQFSEVAKGGCSRKLKIKASGDGELQRVPTKRPLPSSRRHKKLGREPQPSQQQQQPPQSAATAPQQQQTSSAEDAAGLPAAPTSLPSDASPVLPPPPSSIATPDSENSPFPALDTPTLGTPGLEDGSPTRVIRLSDSVTSMVDLEVNATSSQGECMLGEQSHLESPLSVSECSLAAQEPSSLEASCEKEGGTVVAMGGTGDSDYVNPHGVRFTALHQSREGSGPVVPYGLPCVRELLRFLSSLLYPHDASAATEMMIHSGLSLLAVALESGADHVGSFPSLLDLVKDDVCRNLLALLSTQRLSIFVSSLRVSFLLFESLRTHLKFQLEMYLTKLVELISSESLAVTRDHKELSVDAVVQFWRIPGLITELYLNYDCDLFCSNMFEDLTKVLSKNAFPVTGLQSIHLLSLDALLAVIDSIETHCHFRMLNESHATRGALEAEEADGEGATLESGGPHWVVAPFGYQLGQQMLQQGGEPQGPAVKPPARGFVCIRPNRKSVSDNIPSHEQLMAIKHRKKLLASGTEHFNTRPSKGIEFLQEHGLLSEPLDPTEVAHFLRDNSQLDKNKIGEYISNRKNLKVLDAFVKSFHFGNTRIDEALRMYLETFRLPGEAPLISLLLEHFAEHWHKSAGEPFANSDAAFTLAYAVIMLNVDQHNHNVKKQNNPMTVTDFKKNLTKVNGDRDFDEEMLEEIYNAIKSEEIVMPAEHTGLVRENYLWKVLLRRGAGKAGHFVHVPNGLLDHDLFTLVWGPTVAALASILDKAPSESIVLQKALSGYRKCAMIAAHYAMSDVFDNLIISLCKFTSLSSAESPEAVPMVLGSSQKAQLVSKMVFGLAQRHGHILRDGWKNLIDCVLQLYRAKLLPPALVTAEDFVDPSGEVSLLRSEDVVGLGQQRSEQQSLLSTFVTYLMDSSQKGPNPEDHRAQEAALHCVANCQPELLVSESKFLREDALQELVKALIYACHGPESHSSMSGGYDEYATVFLLELLIKVVLQNKDRVGPIWAAVRDHLYTLVMGASASDYRFLLERAVVGILRLAIRLIRREEMTSQVLRSLKMLLVLKPPTLHQVSCQVACALQELLRTSANCVQAPGDWAILFLLMACAGAGLRPPGLASGSETTRSTSLPAKGTFISCDTLASGAQSDSELARNSHGGQDRPEDRGYTSDSELYQHQPASGEAPGRLSGCQQEGSMGSIMDTSAGEWILVGGGADEDRLGVPRSAPVNQFSISLACELLPHDPLALAKCCECLALLVRDLAHITPSNLRGCIQCIRVFVEASLHGGHSWAKRSAKPREGKRPTKAQARRREEALHRRTQQHSLGYEADDEDRLDGTPSEYQHVSLQLLDLMHTLHTRAASILQPGDLVPDIALSTQGLPTSGDTGSRLVSGKPVAGSQCPSLWNCCWCPLLQGIARLCCDTRRNIRTSALTYLQRALLVHDLQALSAAEWEACFNKVLFPLLSKLMENVSPHDPVGMEETRMRGATLLCKVFLQHLNPLLSLPTFTALWLTILDFMDKYMHAEDSDLLSEAIPESLKNMLLVMDTAGVFQANGADLESSLGGYTQLWTVTWDRIDSFLPNLREEVFKPPPPPPPSTAAALPASGPSSEEVLPASPPSAQSPSLLREDDSCELLTVTVDDSCRADGANRLLPVSGSGGSNSSTSPTGGMAPLGAPSEPAGPVGGPVPARPRVSPSSAPAPSHSVILHPPSLSPPPVHPSAVPRPFSGIPVPLVIDPVVFCEQHHSVFTPPSQNPVKSADR</sequence>
<dbReference type="GO" id="GO:0016197">
    <property type="term" value="P:endosomal transport"/>
    <property type="evidence" value="ECO:0007669"/>
    <property type="project" value="UniProtKB-ARBA"/>
</dbReference>
<dbReference type="InterPro" id="IPR035999">
    <property type="entry name" value="Sec7_dom_sf"/>
</dbReference>
<dbReference type="InterPro" id="IPR032691">
    <property type="entry name" value="Mon2/Sec7/BIG1-like_HUS"/>
</dbReference>
<dbReference type="GO" id="GO:0010256">
    <property type="term" value="P:endomembrane system organization"/>
    <property type="evidence" value="ECO:0007669"/>
    <property type="project" value="UniProtKB-ARBA"/>
</dbReference>
<dbReference type="FunFam" id="1.10.1000.11:FF:000007">
    <property type="entry name" value="Golgi-specific brefeldin A-resistance guanine nucleotide exchange factor 1"/>
    <property type="match status" value="1"/>
</dbReference>
<feature type="non-terminal residue" evidence="7">
    <location>
        <position position="1"/>
    </location>
</feature>
<dbReference type="PANTHER" id="PTHR10663:SF388">
    <property type="entry name" value="GOLGI-SPECIFIC BREFELDIN A-RESISTANCE GUANINE NUCLEOTIDE EXCHANGE FACTOR 1"/>
    <property type="match status" value="1"/>
</dbReference>
<feature type="region of interest" description="Disordered" evidence="5">
    <location>
        <begin position="221"/>
        <end position="330"/>
    </location>
</feature>
<dbReference type="Gene3D" id="1.10.1000.11">
    <property type="entry name" value="Arf Nucleotide-binding Site Opener,domain 2"/>
    <property type="match status" value="1"/>
</dbReference>
<keyword evidence="4" id="KW-0333">Golgi apparatus</keyword>
<organism evidence="7">
    <name type="scientific">Ixodes ricinus</name>
    <name type="common">Common tick</name>
    <name type="synonym">Acarus ricinus</name>
    <dbReference type="NCBI Taxonomy" id="34613"/>
    <lineage>
        <taxon>Eukaryota</taxon>
        <taxon>Metazoa</taxon>
        <taxon>Ecdysozoa</taxon>
        <taxon>Arthropoda</taxon>
        <taxon>Chelicerata</taxon>
        <taxon>Arachnida</taxon>
        <taxon>Acari</taxon>
        <taxon>Parasitiformes</taxon>
        <taxon>Ixodida</taxon>
        <taxon>Ixodoidea</taxon>
        <taxon>Ixodidae</taxon>
        <taxon>Ixodinae</taxon>
        <taxon>Ixodes</taxon>
    </lineage>
</organism>
<comment type="subcellular location">
    <subcellularLocation>
        <location evidence="2">Endoplasmic reticulum-Golgi intermediate compartment</location>
    </subcellularLocation>
    <subcellularLocation>
        <location evidence="1">Golgi apparatus</location>
        <location evidence="1">cis-Golgi network</location>
    </subcellularLocation>
</comment>
<feature type="region of interest" description="Disordered" evidence="5">
    <location>
        <begin position="1340"/>
        <end position="1389"/>
    </location>
</feature>
<feature type="compositionally biased region" description="Low complexity" evidence="5">
    <location>
        <begin position="1852"/>
        <end position="1902"/>
    </location>
</feature>
<keyword evidence="3" id="KW-0813">Transport</keyword>
<dbReference type="GO" id="GO:0005794">
    <property type="term" value="C:Golgi apparatus"/>
    <property type="evidence" value="ECO:0007669"/>
    <property type="project" value="UniProtKB-SubCell"/>
</dbReference>
<dbReference type="GO" id="GO:0005085">
    <property type="term" value="F:guanyl-nucleotide exchange factor activity"/>
    <property type="evidence" value="ECO:0007669"/>
    <property type="project" value="InterPro"/>
</dbReference>
<evidence type="ECO:0000256" key="1">
    <source>
        <dbReference type="ARBA" id="ARBA00004222"/>
    </source>
</evidence>
<dbReference type="EMBL" id="GBIH01000742">
    <property type="protein sequence ID" value="JAC93968.1"/>
    <property type="molecule type" value="mRNA"/>
</dbReference>
<dbReference type="InterPro" id="IPR056604">
    <property type="entry name" value="GBF1-like_TPR"/>
</dbReference>
<feature type="region of interest" description="Disordered" evidence="5">
    <location>
        <begin position="1776"/>
        <end position="1820"/>
    </location>
</feature>
<reference evidence="7" key="1">
    <citation type="journal article" date="2015" name="PLoS Negl. Trop. Dis.">
        <title>Deep Sequencing Analysis of the Ixodes ricinus Haemocytome.</title>
        <authorList>
            <person name="Kotsyfakis M."/>
            <person name="Kopacek P."/>
            <person name="Franta Z."/>
            <person name="Pedra J.H."/>
            <person name="Ribeiro J.M."/>
        </authorList>
    </citation>
    <scope>NUCLEOTIDE SEQUENCE</scope>
</reference>
<name>A0A090XF43_IXORI</name>
<evidence type="ECO:0000313" key="7">
    <source>
        <dbReference type="EMBL" id="JAC93968.1"/>
    </source>
</evidence>
<evidence type="ECO:0000256" key="2">
    <source>
        <dbReference type="ARBA" id="ARBA00004399"/>
    </source>
</evidence>
<dbReference type="Pfam" id="PF23325">
    <property type="entry name" value="TPR_28"/>
    <property type="match status" value="1"/>
</dbReference>
<dbReference type="InterPro" id="IPR016024">
    <property type="entry name" value="ARM-type_fold"/>
</dbReference>